<feature type="signal peptide" evidence="1">
    <location>
        <begin position="1"/>
        <end position="26"/>
    </location>
</feature>
<proteinExistence type="predicted"/>
<evidence type="ECO:0000313" key="2">
    <source>
        <dbReference type="EMBL" id="GIH07561.1"/>
    </source>
</evidence>
<dbReference type="Proteomes" id="UP000612899">
    <property type="component" value="Unassembled WGS sequence"/>
</dbReference>
<protein>
    <recommendedName>
        <fullName evidence="4">Sensor domain-containing protein</fullName>
    </recommendedName>
</protein>
<evidence type="ECO:0008006" key="4">
    <source>
        <dbReference type="Google" id="ProtNLM"/>
    </source>
</evidence>
<evidence type="ECO:0000256" key="1">
    <source>
        <dbReference type="SAM" id="SignalP"/>
    </source>
</evidence>
<dbReference type="PROSITE" id="PS51257">
    <property type="entry name" value="PROKAR_LIPOPROTEIN"/>
    <property type="match status" value="1"/>
</dbReference>
<evidence type="ECO:0000313" key="3">
    <source>
        <dbReference type="Proteomes" id="UP000612899"/>
    </source>
</evidence>
<accession>A0A8J3QBJ7</accession>
<feature type="chain" id="PRO_5039467104" description="Sensor domain-containing protein" evidence="1">
    <location>
        <begin position="27"/>
        <end position="307"/>
    </location>
</feature>
<comment type="caution">
    <text evidence="2">The sequence shown here is derived from an EMBL/GenBank/DDBJ whole genome shotgun (WGS) entry which is preliminary data.</text>
</comment>
<gene>
    <name evidence="2" type="ORF">Rhe02_56280</name>
</gene>
<sequence length="307" mass="32669">MTSVPRQRAALALAALAISSVAGCSAASAPAKTPPAADTLIPVSAPSVSAVPTLDTVRGLNLPTEEYRPSEAQRNVIADAVRLKTAECMSQFGFGWATGTAHLPAPNQVDRLYGVSDLPTAQQRGYHLPANSRKAGESRPEAVLSQAERLVLGGDPSGTYQGKPIPVGGCTAQARRLTLGVDDIDPTRLADTITVGMWERSKADPRVVAVVAAWSECMKQLGYKYSSPLDAGGDHPEWLRAADPSAAEIRTAVDDVRCKQRTNVIGVWFTVESGYENAAIQLHLDELTQIKLQWEQAAARAAHIVPD</sequence>
<dbReference type="EMBL" id="BONY01000037">
    <property type="protein sequence ID" value="GIH07561.1"/>
    <property type="molecule type" value="Genomic_DNA"/>
</dbReference>
<keyword evidence="1" id="KW-0732">Signal</keyword>
<keyword evidence="3" id="KW-1185">Reference proteome</keyword>
<organism evidence="2 3">
    <name type="scientific">Rhizocola hellebori</name>
    <dbReference type="NCBI Taxonomy" id="1392758"/>
    <lineage>
        <taxon>Bacteria</taxon>
        <taxon>Bacillati</taxon>
        <taxon>Actinomycetota</taxon>
        <taxon>Actinomycetes</taxon>
        <taxon>Micromonosporales</taxon>
        <taxon>Micromonosporaceae</taxon>
        <taxon>Rhizocola</taxon>
    </lineage>
</organism>
<dbReference type="AlphaFoldDB" id="A0A8J3QBJ7"/>
<dbReference type="RefSeq" id="WP_203911345.1">
    <property type="nucleotide sequence ID" value="NZ_BONY01000037.1"/>
</dbReference>
<reference evidence="2" key="1">
    <citation type="submission" date="2021-01" db="EMBL/GenBank/DDBJ databases">
        <title>Whole genome shotgun sequence of Rhizocola hellebori NBRC 109834.</title>
        <authorList>
            <person name="Komaki H."/>
            <person name="Tamura T."/>
        </authorList>
    </citation>
    <scope>NUCLEOTIDE SEQUENCE</scope>
    <source>
        <strain evidence="2">NBRC 109834</strain>
    </source>
</reference>
<name>A0A8J3QBJ7_9ACTN</name>